<gene>
    <name evidence="4" type="ORF">OBE_09295</name>
</gene>
<comment type="caution">
    <text evidence="4">The sequence shown here is derived from an EMBL/GenBank/DDBJ whole genome shotgun (WGS) entry which is preliminary data.</text>
</comment>
<dbReference type="AlphaFoldDB" id="K1T121"/>
<dbReference type="InterPro" id="IPR050492">
    <property type="entry name" value="Bact_metal-bind_prot9"/>
</dbReference>
<evidence type="ECO:0000256" key="3">
    <source>
        <dbReference type="ARBA" id="ARBA00022729"/>
    </source>
</evidence>
<reference evidence="4" key="1">
    <citation type="journal article" date="2013" name="Environ. Microbiol.">
        <title>Microbiota from the distal guts of lean and obese adolescents exhibit partial functional redundancy besides clear differences in community structure.</title>
        <authorList>
            <person name="Ferrer M."/>
            <person name="Ruiz A."/>
            <person name="Lanza F."/>
            <person name="Haange S.B."/>
            <person name="Oberbach A."/>
            <person name="Till H."/>
            <person name="Bargiela R."/>
            <person name="Campoy C."/>
            <person name="Segura M.T."/>
            <person name="Richter M."/>
            <person name="von Bergen M."/>
            <person name="Seifert J."/>
            <person name="Suarez A."/>
        </authorList>
    </citation>
    <scope>NUCLEOTIDE SEQUENCE</scope>
</reference>
<organism evidence="4">
    <name type="scientific">human gut metagenome</name>
    <dbReference type="NCBI Taxonomy" id="408170"/>
    <lineage>
        <taxon>unclassified sequences</taxon>
        <taxon>metagenomes</taxon>
        <taxon>organismal metagenomes</taxon>
    </lineage>
</organism>
<dbReference type="PANTHER" id="PTHR42953:SF3">
    <property type="entry name" value="HIGH-AFFINITY ZINC UPTAKE SYSTEM PROTEIN ZNUA"/>
    <property type="match status" value="1"/>
</dbReference>
<sequence>MKISNKKILLCLLSIFILLSVTGCRQDDMEDIDIIVTNYPNEYIVSQLYGKHSNISSIYPDGVDIDNYKITNKRKKDISKKALFVYTGLIEKERKIAVDLLDINGGLKIIDTSYVLETQNSIEELWLNPSYLLMMAKNVELGLNEYISSSYLKKEIKENYEKLKVSLSELDADYRLSIENAKKKTLIVNNNNLKYLEKFGLTVIVLDDDAMDKTYNDVKTLIDSGQINYIYKFKDDKNSTRIESLITEYPNLKITELHKIDNITDKERDDKEDYISLMNKNLELIKQELYQ</sequence>
<keyword evidence="3" id="KW-0732">Signal</keyword>
<dbReference type="PANTHER" id="PTHR42953">
    <property type="entry name" value="HIGH-AFFINITY ZINC UPTAKE SYSTEM PROTEIN ZNUA-RELATED"/>
    <property type="match status" value="1"/>
</dbReference>
<dbReference type="GO" id="GO:0046872">
    <property type="term" value="F:metal ion binding"/>
    <property type="evidence" value="ECO:0007669"/>
    <property type="project" value="InterPro"/>
</dbReference>
<name>K1T121_9ZZZZ</name>
<dbReference type="InterPro" id="IPR006127">
    <property type="entry name" value="ZnuA-like"/>
</dbReference>
<dbReference type="SUPFAM" id="SSF53807">
    <property type="entry name" value="Helical backbone' metal receptor"/>
    <property type="match status" value="1"/>
</dbReference>
<evidence type="ECO:0000313" key="4">
    <source>
        <dbReference type="EMBL" id="EKC59780.1"/>
    </source>
</evidence>
<comment type="similarity">
    <text evidence="1">Belongs to the bacterial solute-binding protein 9 family.</text>
</comment>
<dbReference type="PROSITE" id="PS51257">
    <property type="entry name" value="PROKAR_LIPOPROTEIN"/>
    <property type="match status" value="1"/>
</dbReference>
<dbReference type="Gene3D" id="3.40.50.1980">
    <property type="entry name" value="Nitrogenase molybdenum iron protein domain"/>
    <property type="match status" value="2"/>
</dbReference>
<evidence type="ECO:0000256" key="2">
    <source>
        <dbReference type="ARBA" id="ARBA00022448"/>
    </source>
</evidence>
<evidence type="ECO:0000256" key="1">
    <source>
        <dbReference type="ARBA" id="ARBA00011028"/>
    </source>
</evidence>
<proteinExistence type="inferred from homology"/>
<accession>K1T121</accession>
<keyword evidence="2" id="KW-0813">Transport</keyword>
<dbReference type="GO" id="GO:0030001">
    <property type="term" value="P:metal ion transport"/>
    <property type="evidence" value="ECO:0007669"/>
    <property type="project" value="InterPro"/>
</dbReference>
<dbReference type="Pfam" id="PF01297">
    <property type="entry name" value="ZnuA"/>
    <property type="match status" value="1"/>
</dbReference>
<protein>
    <submittedName>
        <fullName evidence="4">Periplasmic solute binding protein</fullName>
    </submittedName>
</protein>
<dbReference type="EMBL" id="AJWZ01006433">
    <property type="protein sequence ID" value="EKC59780.1"/>
    <property type="molecule type" value="Genomic_DNA"/>
</dbReference>